<dbReference type="AlphaFoldDB" id="A0A3B0MLC4"/>
<protein>
    <submittedName>
        <fullName evidence="5">Dihydroneopterin triphosphate diphosphatase</fullName>
        <ecNumber evidence="5">3.6.1.67</ecNumber>
    </submittedName>
</protein>
<sequence length="145" mass="17100">MQYKRPESVLVVVYVQSSRQVLMLQRRDDPDFWQSVTGSLEDNETPRETALREVKEEIGIDIIEQHLTLVDLQHSLYFDIFLKFLHRYAPGITQCKEHWFSLALPQEQDFLLKEHLAFRWLPAAQAAALTKSWSNRQAIEQFVLK</sequence>
<dbReference type="GO" id="GO:0046656">
    <property type="term" value="P:folic acid biosynthetic process"/>
    <property type="evidence" value="ECO:0007669"/>
    <property type="project" value="InterPro"/>
</dbReference>
<dbReference type="SUPFAM" id="SSF55811">
    <property type="entry name" value="Nudix"/>
    <property type="match status" value="1"/>
</dbReference>
<feature type="binding site" evidence="2">
    <location>
        <position position="132"/>
    </location>
    <ligand>
        <name>substrate</name>
    </ligand>
</feature>
<keyword evidence="3" id="KW-0479">Metal-binding</keyword>
<dbReference type="InterPro" id="IPR051325">
    <property type="entry name" value="Nudix_hydrolase_domain"/>
</dbReference>
<dbReference type="GO" id="GO:0006754">
    <property type="term" value="P:ATP biosynthetic process"/>
    <property type="evidence" value="ECO:0007669"/>
    <property type="project" value="TreeGrafter"/>
</dbReference>
<feature type="binding site" evidence="2">
    <location>
        <position position="26"/>
    </location>
    <ligand>
        <name>substrate</name>
    </ligand>
</feature>
<dbReference type="EMBL" id="UFQR01000003">
    <property type="protein sequence ID" value="SSW95186.1"/>
    <property type="molecule type" value="Genomic_DNA"/>
</dbReference>
<gene>
    <name evidence="5" type="primary">nudB</name>
    <name evidence="5" type="ORF">ARTV_0927</name>
</gene>
<feature type="domain" description="Nudix hydrolase" evidence="4">
    <location>
        <begin position="4"/>
        <end position="143"/>
    </location>
</feature>
<dbReference type="PRINTS" id="PR01404">
    <property type="entry name" value="NPPPHYDRLASE"/>
</dbReference>
<dbReference type="InterPro" id="IPR015797">
    <property type="entry name" value="NUDIX_hydrolase-like_dom_sf"/>
</dbReference>
<dbReference type="Gene3D" id="3.90.79.10">
    <property type="entry name" value="Nucleoside Triphosphate Pyrophosphohydrolase"/>
    <property type="match status" value="1"/>
</dbReference>
<feature type="binding site" evidence="3">
    <location>
        <position position="114"/>
    </location>
    <ligand>
        <name>Mg(2+)</name>
        <dbReference type="ChEBI" id="CHEBI:18420"/>
    </ligand>
</feature>
<dbReference type="InterPro" id="IPR000086">
    <property type="entry name" value="NUDIX_hydrolase_dom"/>
</dbReference>
<reference evidence="5" key="1">
    <citation type="submission" date="2018-04" db="EMBL/GenBank/DDBJ databases">
        <authorList>
            <person name="Go L.Y."/>
            <person name="Mitchell J.A."/>
        </authorList>
    </citation>
    <scope>NUCLEOTIDE SEQUENCE</scope>
    <source>
        <strain evidence="5">ARTV</strain>
    </source>
</reference>
<evidence type="ECO:0000256" key="1">
    <source>
        <dbReference type="ARBA" id="ARBA00022801"/>
    </source>
</evidence>
<keyword evidence="1 5" id="KW-0378">Hydrolase</keyword>
<dbReference type="NCBIfam" id="NF006961">
    <property type="entry name" value="PRK09438.1"/>
    <property type="match status" value="1"/>
</dbReference>
<dbReference type="PANTHER" id="PTHR21340:SF0">
    <property type="entry name" value="BIS(5'-NUCLEOSYL)-TETRAPHOSPHATASE [ASYMMETRICAL]"/>
    <property type="match status" value="1"/>
</dbReference>
<dbReference type="CDD" id="cd04664">
    <property type="entry name" value="NUDIX_DHNTPase_like"/>
    <property type="match status" value="1"/>
</dbReference>
<dbReference type="GO" id="GO:0006167">
    <property type="term" value="P:AMP biosynthetic process"/>
    <property type="evidence" value="ECO:0007669"/>
    <property type="project" value="TreeGrafter"/>
</dbReference>
<dbReference type="GO" id="GO:0046872">
    <property type="term" value="F:metal ion binding"/>
    <property type="evidence" value="ECO:0007669"/>
    <property type="project" value="UniProtKB-KW"/>
</dbReference>
<evidence type="ECO:0000259" key="4">
    <source>
        <dbReference type="PROSITE" id="PS51462"/>
    </source>
</evidence>
<accession>A0A3B0MLC4</accession>
<dbReference type="PANTHER" id="PTHR21340">
    <property type="entry name" value="DIADENOSINE 5,5-P1,P4-TETRAPHOSPHATE PYROPHOSPHOHYDROLASE MUTT"/>
    <property type="match status" value="1"/>
</dbReference>
<feature type="binding site" evidence="3">
    <location>
        <position position="53"/>
    </location>
    <ligand>
        <name>Mg(2+)</name>
        <dbReference type="ChEBI" id="CHEBI:18420"/>
    </ligand>
</feature>
<organism evidence="5">
    <name type="scientific">Arsenophonus endosymbiont of Trialeurodes vaporariorum</name>
    <dbReference type="NCBI Taxonomy" id="235567"/>
    <lineage>
        <taxon>Bacteria</taxon>
        <taxon>Pseudomonadati</taxon>
        <taxon>Pseudomonadota</taxon>
        <taxon>Gammaproteobacteria</taxon>
        <taxon>Enterobacterales</taxon>
        <taxon>Morganellaceae</taxon>
        <taxon>Arsenophonus</taxon>
    </lineage>
</organism>
<dbReference type="InterPro" id="IPR020084">
    <property type="entry name" value="NUDIX_hydrolase_CS"/>
</dbReference>
<dbReference type="GO" id="GO:0008828">
    <property type="term" value="F:dATP diphosphatase activity"/>
    <property type="evidence" value="ECO:0007669"/>
    <property type="project" value="InterPro"/>
</dbReference>
<evidence type="ECO:0000256" key="3">
    <source>
        <dbReference type="PIRSR" id="PIRSR603564-2"/>
    </source>
</evidence>
<feature type="binding site" evidence="3">
    <location>
        <position position="57"/>
    </location>
    <ligand>
        <name>Mg(2+)</name>
        <dbReference type="ChEBI" id="CHEBI:18420"/>
    </ligand>
</feature>
<evidence type="ECO:0000256" key="2">
    <source>
        <dbReference type="PIRSR" id="PIRSR603564-1"/>
    </source>
</evidence>
<feature type="binding site" evidence="2">
    <location>
        <position position="37"/>
    </location>
    <ligand>
        <name>substrate</name>
    </ligand>
</feature>
<name>A0A3B0MLC4_9GAMM</name>
<dbReference type="Pfam" id="PF00293">
    <property type="entry name" value="NUDIX"/>
    <property type="match status" value="1"/>
</dbReference>
<dbReference type="GO" id="GO:0019177">
    <property type="term" value="F:dihydroneopterin triphosphate pyrophosphohydrolase activity"/>
    <property type="evidence" value="ECO:0007669"/>
    <property type="project" value="UniProtKB-EC"/>
</dbReference>
<comment type="cofactor">
    <cofactor evidence="3">
        <name>Mg(2+)</name>
        <dbReference type="ChEBI" id="CHEBI:18420"/>
    </cofactor>
    <text evidence="3">Binds 1 Mg(2+) ion per subunit.</text>
</comment>
<proteinExistence type="predicted"/>
<feature type="binding site" evidence="2">
    <location>
        <position position="4"/>
    </location>
    <ligand>
        <name>substrate</name>
    </ligand>
</feature>
<dbReference type="PROSITE" id="PS51462">
    <property type="entry name" value="NUDIX"/>
    <property type="match status" value="1"/>
</dbReference>
<dbReference type="PROSITE" id="PS00893">
    <property type="entry name" value="NUDIX_BOX"/>
    <property type="match status" value="1"/>
</dbReference>
<dbReference type="EC" id="3.6.1.67" evidence="5"/>
<dbReference type="GO" id="GO:0004081">
    <property type="term" value="F:bis(5'-nucleosyl)-tetraphosphatase (asymmetrical) activity"/>
    <property type="evidence" value="ECO:0007669"/>
    <property type="project" value="TreeGrafter"/>
</dbReference>
<dbReference type="InterPro" id="IPR003564">
    <property type="entry name" value="DHNTPase"/>
</dbReference>
<keyword evidence="3" id="KW-0460">Magnesium</keyword>
<feature type="binding site" evidence="2">
    <location>
        <begin position="78"/>
        <end position="81"/>
    </location>
    <ligand>
        <name>substrate</name>
    </ligand>
</feature>
<evidence type="ECO:0000313" key="5">
    <source>
        <dbReference type="EMBL" id="SSW95186.1"/>
    </source>
</evidence>